<sequence>MCTLLNMCLPFEVRYLGTCVEDIGKRDYNDLRDTEHHANSASDLAELTTLGVADKRTRRKLALYMALLHSCNYACAVILYKNLSNFDCQEISNLLNGTTFTMDDQPLEELLLLYTMALNHPAFTYEQKIVFGNIYIKLQEEEARLNLSKSNSSYKQTQGCTPCMNTNERLMDTEMQGSCMMAPPPMQSYHGEMTMRNNTMVTGVPPGLSMPPPGLCLPTPEQMPMGSGGATQYLHLGFPSVNHMPPWTGQVMMGNQLMYHTGDMLAYPPSPLVSRQSSPSQSRSPSRSNSPMGRRNNTMPRTSSQVTQSTSNTLTTSTSASNSQTSICSSNTNSLPPLPALGTNRSHPSQPPLLPSRSVPLSISSSTTFSRHNSIENTPSTLIPAAPQSKQPLPPRLRSSASGDSLRETLGKEMPNFKGNLQNFSLDEAILGMEMLNDNGNQSSKSMPLQEQHPAMHHHHNHAATPNLRRYPTMPPLDPGQIQMYPAPPPMYAAQNAPCYACLTLPVAGVQNRYSRCNAQHVYCLTQLQALRLDPESSRHCSQSSSSDSTGSRSPPETPPAAPWVSGNENNAPPVTDHLSPASVHSTSAVSHPAPQQSIQSVPERQRTKRNQTHVMRHKNQMVNGGGPPNLSQCVSFPAPPSHSQVTYLPHGHFSALRPSSGIYSNFSHGPYARPAYPTTYQPNGEMMYQYPGHPSSGGTPPPPPNAAATPVQAPYMPPTPVVTYAPAAVPPTKISCYNCGSSSHLAVDCKDQTMEDLTKKAQYRLDYSIMKQPGECPSSDK</sequence>
<feature type="compositionally biased region" description="Low complexity" evidence="2">
    <location>
        <begin position="355"/>
        <end position="366"/>
    </location>
</feature>
<feature type="compositionally biased region" description="Low complexity" evidence="2">
    <location>
        <begin position="272"/>
        <end position="291"/>
    </location>
</feature>
<accession>A0ABP1P1M8</accession>
<dbReference type="Pfam" id="PF25479">
    <property type="entry name" value="Vts1"/>
    <property type="match status" value="1"/>
</dbReference>
<reference evidence="4 5" key="1">
    <citation type="submission" date="2024-08" db="EMBL/GenBank/DDBJ databases">
        <authorList>
            <person name="Will J Nash"/>
            <person name="Angela Man"/>
            <person name="Seanna McTaggart"/>
            <person name="Kendall Baker"/>
            <person name="Tom Barker"/>
            <person name="Leah Catchpole"/>
            <person name="Alex Durrant"/>
            <person name="Karim Gharbi"/>
            <person name="Naomi Irish"/>
            <person name="Gemy Kaithakottil"/>
            <person name="Debby Ku"/>
            <person name="Aaliyah Providence"/>
            <person name="Felix Shaw"/>
            <person name="David Swarbreck"/>
            <person name="Chris Watkins"/>
            <person name="Ann M. McCartney"/>
            <person name="Giulio Formenti"/>
            <person name="Alice Mouton"/>
            <person name="Noel Vella"/>
            <person name="Bjorn M von Reumont"/>
            <person name="Adriana Vella"/>
            <person name="Wilfried Haerty"/>
        </authorList>
    </citation>
    <scope>NUCLEOTIDE SEQUENCE [LARGE SCALE GENOMIC DNA]</scope>
</reference>
<feature type="region of interest" description="Disordered" evidence="2">
    <location>
        <begin position="268"/>
        <end position="403"/>
    </location>
</feature>
<keyword evidence="1" id="KW-0863">Zinc-finger</keyword>
<evidence type="ECO:0000256" key="1">
    <source>
        <dbReference type="PROSITE-ProRule" id="PRU00047"/>
    </source>
</evidence>
<organism evidence="4 5">
    <name type="scientific">Xylocopa violacea</name>
    <name type="common">Violet carpenter bee</name>
    <name type="synonym">Apis violacea</name>
    <dbReference type="NCBI Taxonomy" id="135666"/>
    <lineage>
        <taxon>Eukaryota</taxon>
        <taxon>Metazoa</taxon>
        <taxon>Ecdysozoa</taxon>
        <taxon>Arthropoda</taxon>
        <taxon>Hexapoda</taxon>
        <taxon>Insecta</taxon>
        <taxon>Pterygota</taxon>
        <taxon>Neoptera</taxon>
        <taxon>Endopterygota</taxon>
        <taxon>Hymenoptera</taxon>
        <taxon>Apocrita</taxon>
        <taxon>Aculeata</taxon>
        <taxon>Apoidea</taxon>
        <taxon>Anthophila</taxon>
        <taxon>Apidae</taxon>
        <taxon>Xylocopa</taxon>
        <taxon>Xylocopa</taxon>
    </lineage>
</organism>
<feature type="region of interest" description="Disordered" evidence="2">
    <location>
        <begin position="534"/>
        <end position="614"/>
    </location>
</feature>
<dbReference type="Proteomes" id="UP001642520">
    <property type="component" value="Unassembled WGS sequence"/>
</dbReference>
<dbReference type="Pfam" id="PF26034">
    <property type="entry name" value="PHAT_SMAUG"/>
    <property type="match status" value="1"/>
</dbReference>
<evidence type="ECO:0000313" key="4">
    <source>
        <dbReference type="EMBL" id="CAL7947179.1"/>
    </source>
</evidence>
<name>A0ABP1P1M8_XYLVO</name>
<keyword evidence="1" id="KW-0479">Metal-binding</keyword>
<dbReference type="EMBL" id="CAXAJV020001296">
    <property type="protein sequence ID" value="CAL7947179.1"/>
    <property type="molecule type" value="Genomic_DNA"/>
</dbReference>
<dbReference type="PANTHER" id="PTHR16195:SF16">
    <property type="entry name" value="ZINC FINGER CCHC DOMAIN-CONTAINING PROTEIN 14"/>
    <property type="match status" value="1"/>
</dbReference>
<feature type="compositionally biased region" description="Polar residues" evidence="2">
    <location>
        <begin position="583"/>
        <end position="603"/>
    </location>
</feature>
<evidence type="ECO:0000256" key="2">
    <source>
        <dbReference type="SAM" id="MobiDB-lite"/>
    </source>
</evidence>
<feature type="domain" description="CCHC-type" evidence="3">
    <location>
        <begin position="737"/>
        <end position="752"/>
    </location>
</feature>
<feature type="compositionally biased region" description="Low complexity" evidence="2">
    <location>
        <begin position="540"/>
        <end position="554"/>
    </location>
</feature>
<dbReference type="InterPro" id="IPR042344">
    <property type="entry name" value="ZCCHC14"/>
</dbReference>
<evidence type="ECO:0000259" key="3">
    <source>
        <dbReference type="PROSITE" id="PS50158"/>
    </source>
</evidence>
<dbReference type="InterPro" id="IPR001878">
    <property type="entry name" value="Znf_CCHC"/>
</dbReference>
<keyword evidence="5" id="KW-1185">Reference proteome</keyword>
<dbReference type="PANTHER" id="PTHR16195">
    <property type="entry name" value="ZINC FINGER CCHC DOMAIN CONTAINING PROTEIN"/>
    <property type="match status" value="1"/>
</dbReference>
<proteinExistence type="predicted"/>
<evidence type="ECO:0000313" key="5">
    <source>
        <dbReference type="Proteomes" id="UP001642520"/>
    </source>
</evidence>
<dbReference type="InterPro" id="IPR057327">
    <property type="entry name" value="Vts1_dom"/>
</dbReference>
<feature type="compositionally biased region" description="Polar residues" evidence="2">
    <location>
        <begin position="367"/>
        <end position="381"/>
    </location>
</feature>
<comment type="caution">
    <text evidence="4">The sequence shown here is derived from an EMBL/GenBank/DDBJ whole genome shotgun (WGS) entry which is preliminary data.</text>
</comment>
<protein>
    <recommendedName>
        <fullName evidence="3">CCHC-type domain-containing protein</fullName>
    </recommendedName>
</protein>
<dbReference type="InterPro" id="IPR058599">
    <property type="entry name" value="PHAT_Smg/ZCCHC2-like"/>
</dbReference>
<feature type="compositionally biased region" description="Low complexity" evidence="2">
    <location>
        <begin position="302"/>
        <end position="334"/>
    </location>
</feature>
<keyword evidence="1" id="KW-0862">Zinc</keyword>
<gene>
    <name evidence="4" type="ORF">XYLVIOL_LOCUS8206</name>
</gene>
<dbReference type="PROSITE" id="PS50158">
    <property type="entry name" value="ZF_CCHC"/>
    <property type="match status" value="1"/>
</dbReference>